<dbReference type="Proteomes" id="UP000239388">
    <property type="component" value="Unassembled WGS sequence"/>
</dbReference>
<evidence type="ECO:0000313" key="1">
    <source>
        <dbReference type="EMBL" id="PQO33692.1"/>
    </source>
</evidence>
<sequence length="73" mass="8616">MTEEDPIPRSYQEWRECITIRCGIILSAPYIRSRLNELRNASHSKTREFCGKYGQSHLNQVIRWFETALQEAS</sequence>
<gene>
    <name evidence="1" type="ORF">C5Y98_15770</name>
</gene>
<dbReference type="AlphaFoldDB" id="A0A2S8FNC4"/>
<organism evidence="1 2">
    <name type="scientific">Blastopirellula marina</name>
    <dbReference type="NCBI Taxonomy" id="124"/>
    <lineage>
        <taxon>Bacteria</taxon>
        <taxon>Pseudomonadati</taxon>
        <taxon>Planctomycetota</taxon>
        <taxon>Planctomycetia</taxon>
        <taxon>Pirellulales</taxon>
        <taxon>Pirellulaceae</taxon>
        <taxon>Blastopirellula</taxon>
    </lineage>
</organism>
<protein>
    <submittedName>
        <fullName evidence="1">Uncharacterized protein</fullName>
    </submittedName>
</protein>
<name>A0A2S8FNC4_9BACT</name>
<accession>A0A2S8FNC4</accession>
<evidence type="ECO:0000313" key="2">
    <source>
        <dbReference type="Proteomes" id="UP000239388"/>
    </source>
</evidence>
<proteinExistence type="predicted"/>
<comment type="caution">
    <text evidence="1">The sequence shown here is derived from an EMBL/GenBank/DDBJ whole genome shotgun (WGS) entry which is preliminary data.</text>
</comment>
<dbReference type="EMBL" id="PUIB01000017">
    <property type="protein sequence ID" value="PQO33692.1"/>
    <property type="molecule type" value="Genomic_DNA"/>
</dbReference>
<reference evidence="1 2" key="1">
    <citation type="submission" date="2018-02" db="EMBL/GenBank/DDBJ databases">
        <title>Comparative genomes isolates from brazilian mangrove.</title>
        <authorList>
            <person name="Araujo J.E."/>
            <person name="Taketani R.G."/>
            <person name="Silva M.C.P."/>
            <person name="Loureco M.V."/>
            <person name="Andreote F.D."/>
        </authorList>
    </citation>
    <scope>NUCLEOTIDE SEQUENCE [LARGE SCALE GENOMIC DNA]</scope>
    <source>
        <strain evidence="1 2">NAP PRIS-MGV</strain>
    </source>
</reference>